<feature type="domain" description="RNA polymerase Rpb2" evidence="10">
    <location>
        <begin position="1283"/>
        <end position="1357"/>
    </location>
</feature>
<dbReference type="FunFam" id="3.90.1800.10:FF:000001">
    <property type="entry name" value="DNA-directed RNA polymerase subunit beta"/>
    <property type="match status" value="1"/>
</dbReference>
<dbReference type="InterPro" id="IPR007641">
    <property type="entry name" value="RNA_pol_Rpb2_7"/>
</dbReference>
<dbReference type="Gene3D" id="2.30.150.10">
    <property type="entry name" value="DNA-directed RNA polymerase, beta subunit, external 1 domain"/>
    <property type="match status" value="1"/>
</dbReference>
<dbReference type="GO" id="GO:0003899">
    <property type="term" value="F:DNA-directed RNA polymerase activity"/>
    <property type="evidence" value="ECO:0007669"/>
    <property type="project" value="UniProtKB-UniRule"/>
</dbReference>
<evidence type="ECO:0000256" key="2">
    <source>
        <dbReference type="ARBA" id="ARBA00022679"/>
    </source>
</evidence>
<evidence type="ECO:0000259" key="14">
    <source>
        <dbReference type="Pfam" id="PF10385"/>
    </source>
</evidence>
<dbReference type="Pfam" id="PF00562">
    <property type="entry name" value="RNA_pol_Rpb2_6"/>
    <property type="match status" value="1"/>
</dbReference>
<dbReference type="SUPFAM" id="SSF64484">
    <property type="entry name" value="beta and beta-prime subunits of DNA dependent RNA-polymerase"/>
    <property type="match status" value="1"/>
</dbReference>
<dbReference type="PROSITE" id="PS01166">
    <property type="entry name" value="RNA_POL_BETA"/>
    <property type="match status" value="1"/>
</dbReference>
<feature type="domain" description="RNA polymerase beta subunit protrusion" evidence="12">
    <location>
        <begin position="27"/>
        <end position="504"/>
    </location>
</feature>
<organism evidence="15 16">
    <name type="scientific">Luminiphilus syltensis NOR5-1B</name>
    <dbReference type="NCBI Taxonomy" id="565045"/>
    <lineage>
        <taxon>Bacteria</taxon>
        <taxon>Pseudomonadati</taxon>
        <taxon>Pseudomonadota</taxon>
        <taxon>Gammaproteobacteria</taxon>
        <taxon>Cellvibrionales</taxon>
        <taxon>Halieaceae</taxon>
        <taxon>Luminiphilus</taxon>
    </lineage>
</organism>
<evidence type="ECO:0000313" key="15">
    <source>
        <dbReference type="EMBL" id="EED35706.1"/>
    </source>
</evidence>
<dbReference type="NCBIfam" id="TIGR02013">
    <property type="entry name" value="rpoB"/>
    <property type="match status" value="1"/>
</dbReference>
<comment type="similarity">
    <text evidence="6 7">Belongs to the RNA polymerase beta chain family.</text>
</comment>
<dbReference type="Pfam" id="PF04561">
    <property type="entry name" value="RNA_pol_Rpb2_2"/>
    <property type="match status" value="2"/>
</dbReference>
<dbReference type="FunFam" id="2.40.50.150:FF:000001">
    <property type="entry name" value="DNA-directed RNA polymerase subunit beta"/>
    <property type="match status" value="1"/>
</dbReference>
<dbReference type="STRING" id="565045.NOR51B_1653"/>
<accession>B8KWF4</accession>
<sequence length="1365" mass="152053">MAYSYTEKKRIRKDFGSLEKVMDIPYLLAIQLDSYRKFTQDGVPVDQRGDYGLHAAFQSVFPISSYSGNAALEYVDYSLGKPVFDVEECQLRGTTYACPLRVKVRLMIYDKETSSKSIKDIKEQEVYMGEIPLMTENGTFVINGTERVIVSQLHRSPGVFFDHDKGKTHSSGKLLYSARVIPYRGSWLDFEFDPKDMVYARIDRRRKLPATVLLRALGYQSEEMLEMFFETTSFQLGDEHSATMKLVPERLRGDMAAFDIMADDKVLVERGRRITARHIRELADAGVEYLAVPDEYLLGRRLSKGVVDTSTGEVLVECNTEITQELLDLLREKEISDVDTIYTNEIDCGPFISDTLAQDSTTNELEALVEIYRMMRPGEPPTKESAENLFQNLFFSPDRYDLSGVGRMKFNRRLGRESSEGIGTLDKEDIVDVLKTLVDIRNGKGIVDDIDHLGNRRIRSVGEMAENQFRVGLVRVERAVKERLSMAESEGLMPQDLINAKPVSAAVKEFFGSSQLSQFMDQNNPLSEVTHKRRVSALGPGGLTRERAGFEVRDVHPTHYGRVCPIETPEGPNIGLINSLATYARTNEYGFLESPYRRVVDGVVTEDIEYLSAINEAGHVIAQASATLDENDRFVDELINVRHGNEFTVKPATEVDFMDVSPKQVVSIAAALIPFLEHDDANRALMGSNMQRQAVPTLRAEKPLVGTGMERYVAADSGVCEVARRGGVIDSVDASRIVVRVDADKVGSDESPVDIYNLTKYKRSNQNTCINQRPIVKPGDVVARGDILADGPSVDLGELALGQNMRIGFMPWNGYNFEDSILVSERVVEEDRFTTIHIQELTCIARDTKLGSEEVTSDIPNVGEGALSKLDESGIVYIGAEVDAGDILVGKVTPKGETQLTPEEKLLRAIFGEKASDVKDTSLRVPSSYKGTVIDVQVFTRDGLEKDPRAKQIEAAQLGDYRKDLKEEYRIYEEATFARLTGLLKGQKTVSGGGLPKGTELTDAVLADLDRELWFKIKTDDAALNDQLASAQRLLEEQNTLLEERFEIKKDKLQSGDDLAPGVLKIVKVYLAVKRRIQPGDKMAGRHGNKGVISVIMPVEDMPYDERGEPIDIVLNPLGVPSRMNVGQILETHLGMAARGLGVKINDMLEQQAKLSQLRDFLKEIYSHATDSRRDADIDSLSDQELLDLAENLRDGVPMATAVFDGAHEDSVKALLRMADIPDSGQLKLYDGRTGDVFDRPVTVGYMYMLKLNHLVDDKMHARSTGSYSLVTQQPLGGKAQFGGQRFGEMEVWALEAYGAAYTLQEMLTVKSDDVAGRTKMYKNIVDGDHRMEPGMPESFNVLIKEIRSLGIDIDLESESDSSGF</sequence>
<dbReference type="GO" id="GO:0000428">
    <property type="term" value="C:DNA-directed RNA polymerase complex"/>
    <property type="evidence" value="ECO:0007669"/>
    <property type="project" value="UniProtKB-KW"/>
</dbReference>
<dbReference type="InterPro" id="IPR010243">
    <property type="entry name" value="RNA_pol_bsu_bac"/>
</dbReference>
<dbReference type="HOGENOM" id="CLU_000524_4_0_6"/>
<dbReference type="Pfam" id="PF04565">
    <property type="entry name" value="RNA_pol_Rpb2_3"/>
    <property type="match status" value="1"/>
</dbReference>
<dbReference type="InterPro" id="IPR042107">
    <property type="entry name" value="DNA-dir_RNA_pol_bsu_ext_1_sf"/>
</dbReference>
<dbReference type="HAMAP" id="MF_01321">
    <property type="entry name" value="RNApol_bact_RpoB"/>
    <property type="match status" value="1"/>
</dbReference>
<dbReference type="Gene3D" id="2.40.50.150">
    <property type="match status" value="1"/>
</dbReference>
<evidence type="ECO:0000256" key="8">
    <source>
        <dbReference type="RuleBase" id="RU363031"/>
    </source>
</evidence>
<dbReference type="Pfam" id="PF04563">
    <property type="entry name" value="RNA_pol_Rpb2_1"/>
    <property type="match status" value="1"/>
</dbReference>
<evidence type="ECO:0000256" key="4">
    <source>
        <dbReference type="ARBA" id="ARBA00023163"/>
    </source>
</evidence>
<feature type="domain" description="RNA polymerase Rpb2" evidence="13">
    <location>
        <begin position="518"/>
        <end position="585"/>
    </location>
</feature>
<dbReference type="CDD" id="cd00653">
    <property type="entry name" value="RNA_pol_B_RPB2"/>
    <property type="match status" value="1"/>
</dbReference>
<dbReference type="Proteomes" id="UP000004699">
    <property type="component" value="Unassembled WGS sequence"/>
</dbReference>
<dbReference type="FunFam" id="3.90.1110.10:FF:000001">
    <property type="entry name" value="DNA-directed RNA polymerase subunit beta"/>
    <property type="match status" value="1"/>
</dbReference>
<dbReference type="InterPro" id="IPR015712">
    <property type="entry name" value="DNA-dir_RNA_pol_su2"/>
</dbReference>
<evidence type="ECO:0000256" key="3">
    <source>
        <dbReference type="ARBA" id="ARBA00022695"/>
    </source>
</evidence>
<dbReference type="Pfam" id="PF10385">
    <property type="entry name" value="RNA_pol_Rpb2_45"/>
    <property type="match status" value="1"/>
</dbReference>
<comment type="subunit">
    <text evidence="6 8">The RNAP catalytic core consists of 2 alpha, 1 beta, 1 beta' and 1 omega subunit. When a sigma factor is associated with the core the holoenzyme is formed, which can initiate transcription.</text>
</comment>
<evidence type="ECO:0000256" key="7">
    <source>
        <dbReference type="RuleBase" id="RU000434"/>
    </source>
</evidence>
<keyword evidence="4 6" id="KW-0804">Transcription</keyword>
<comment type="catalytic activity">
    <reaction evidence="5 6 8">
        <text>RNA(n) + a ribonucleoside 5'-triphosphate = RNA(n+1) + diphosphate</text>
        <dbReference type="Rhea" id="RHEA:21248"/>
        <dbReference type="Rhea" id="RHEA-COMP:14527"/>
        <dbReference type="Rhea" id="RHEA-COMP:17342"/>
        <dbReference type="ChEBI" id="CHEBI:33019"/>
        <dbReference type="ChEBI" id="CHEBI:61557"/>
        <dbReference type="ChEBI" id="CHEBI:140395"/>
        <dbReference type="EC" id="2.7.7.6"/>
    </reaction>
</comment>
<evidence type="ECO:0000313" key="16">
    <source>
        <dbReference type="Proteomes" id="UP000004699"/>
    </source>
</evidence>
<dbReference type="InterPro" id="IPR007645">
    <property type="entry name" value="RNA_pol_Rpb2_3"/>
</dbReference>
<dbReference type="Gene3D" id="3.90.1110.10">
    <property type="entry name" value="RNA polymerase Rpb2, domain 2"/>
    <property type="match status" value="1"/>
</dbReference>
<feature type="domain" description="DNA-directed RNA polymerase subunit 2 hybrid-binding" evidence="9">
    <location>
        <begin position="722"/>
        <end position="1281"/>
    </location>
</feature>
<dbReference type="InterPro" id="IPR007644">
    <property type="entry name" value="RNA_pol_bsu_protrusion"/>
</dbReference>
<dbReference type="EC" id="2.7.7.6" evidence="6 8"/>
<dbReference type="GO" id="GO:0006351">
    <property type="term" value="P:DNA-templated transcription"/>
    <property type="evidence" value="ECO:0007669"/>
    <property type="project" value="UniProtKB-UniRule"/>
</dbReference>
<dbReference type="InterPro" id="IPR037034">
    <property type="entry name" value="RNA_pol_Rpb2_2_sf"/>
</dbReference>
<feature type="domain" description="RNA polymerase Rpb2" evidence="11">
    <location>
        <begin position="155"/>
        <end position="227"/>
    </location>
</feature>
<evidence type="ECO:0000259" key="10">
    <source>
        <dbReference type="Pfam" id="PF04560"/>
    </source>
</evidence>
<reference evidence="16" key="1">
    <citation type="journal article" date="2013" name="BMC Microbiol.">
        <title>Taxonomy and evolution of bacteriochlorophyll a-containing members of the OM60/NOR5 clade of marine gammaproteobacteria: description of Luminiphilus syltensis gen. nov., sp. nov., reclassification of Haliea rubra as Pseudohaliea rubra gen. nov., comb. nov., and emendation of Chromatocurvus halotolerans.</title>
        <authorList>
            <person name="Spring S."/>
            <person name="Riedel T."/>
            <person name="Sproer C."/>
            <person name="Yan S."/>
            <person name="Harder J."/>
            <person name="Fuchs B.M."/>
        </authorList>
    </citation>
    <scope>NUCLEOTIDE SEQUENCE [LARGE SCALE GENOMIC DNA]</scope>
    <source>
        <strain evidence="16">NOR51-B</strain>
    </source>
</reference>
<dbReference type="FunFam" id="2.40.50.100:FF:000006">
    <property type="entry name" value="DNA-directed RNA polymerase subunit beta"/>
    <property type="match status" value="1"/>
</dbReference>
<dbReference type="GO" id="GO:0003677">
    <property type="term" value="F:DNA binding"/>
    <property type="evidence" value="ECO:0007669"/>
    <property type="project" value="UniProtKB-UniRule"/>
</dbReference>
<keyword evidence="1 6" id="KW-0240">DNA-directed RNA polymerase</keyword>
<gene>
    <name evidence="6 15" type="primary">rpoB</name>
    <name evidence="15" type="ORF">NOR51B_1653</name>
</gene>
<feature type="domain" description="RNA polymerase Rpb2" evidence="11">
    <location>
        <begin position="353"/>
        <end position="459"/>
    </location>
</feature>
<keyword evidence="16" id="KW-1185">Reference proteome</keyword>
<dbReference type="InterPro" id="IPR007121">
    <property type="entry name" value="RNA_pol_bsu_CS"/>
</dbReference>
<dbReference type="Pfam" id="PF04560">
    <property type="entry name" value="RNA_pol_Rpb2_7"/>
    <property type="match status" value="1"/>
</dbReference>
<dbReference type="InterPro" id="IPR014724">
    <property type="entry name" value="RNA_pol_RPB2_OB-fold"/>
</dbReference>
<dbReference type="GO" id="GO:0032549">
    <property type="term" value="F:ribonucleoside binding"/>
    <property type="evidence" value="ECO:0007669"/>
    <property type="project" value="InterPro"/>
</dbReference>
<evidence type="ECO:0000256" key="6">
    <source>
        <dbReference type="HAMAP-Rule" id="MF_01321"/>
    </source>
</evidence>
<dbReference type="Gene3D" id="3.90.1800.10">
    <property type="entry name" value="RNA polymerase alpha subunit dimerisation domain"/>
    <property type="match status" value="1"/>
</dbReference>
<protein>
    <recommendedName>
        <fullName evidence="6 8">DNA-directed RNA polymerase subunit beta</fullName>
        <shortName evidence="6">RNAP subunit beta</shortName>
        <ecNumber evidence="6 8">2.7.7.6</ecNumber>
    </recommendedName>
    <alternativeName>
        <fullName evidence="6">RNA polymerase subunit beta</fullName>
    </alternativeName>
    <alternativeName>
        <fullName evidence="6">Transcriptase subunit beta</fullName>
    </alternativeName>
</protein>
<dbReference type="Gene3D" id="3.90.1100.10">
    <property type="match status" value="2"/>
</dbReference>
<dbReference type="EMBL" id="DS999411">
    <property type="protein sequence ID" value="EED35706.1"/>
    <property type="molecule type" value="Genomic_DNA"/>
</dbReference>
<evidence type="ECO:0000256" key="5">
    <source>
        <dbReference type="ARBA" id="ARBA00048552"/>
    </source>
</evidence>
<proteinExistence type="inferred from homology"/>
<feature type="domain" description="DNA-directed RNA polymerase beta subunit external 1" evidence="14">
    <location>
        <begin position="596"/>
        <end position="661"/>
    </location>
</feature>
<dbReference type="InterPro" id="IPR007120">
    <property type="entry name" value="DNA-dir_RNAP_su2_dom"/>
</dbReference>
<dbReference type="FunFam" id="3.90.1100.10:FF:000002">
    <property type="entry name" value="DNA-directed RNA polymerase subunit beta"/>
    <property type="match status" value="1"/>
</dbReference>
<evidence type="ECO:0000259" key="13">
    <source>
        <dbReference type="Pfam" id="PF04565"/>
    </source>
</evidence>
<evidence type="ECO:0000259" key="12">
    <source>
        <dbReference type="Pfam" id="PF04563"/>
    </source>
</evidence>
<name>B8KWF4_9GAMM</name>
<dbReference type="eggNOG" id="COG0085">
    <property type="taxonomic scope" value="Bacteria"/>
</dbReference>
<dbReference type="NCBIfam" id="NF001616">
    <property type="entry name" value="PRK00405.1"/>
    <property type="match status" value="1"/>
</dbReference>
<evidence type="ECO:0000259" key="9">
    <source>
        <dbReference type="Pfam" id="PF00562"/>
    </source>
</evidence>
<dbReference type="InterPro" id="IPR019462">
    <property type="entry name" value="DNA-dir_RNA_pol_bsu_external_1"/>
</dbReference>
<evidence type="ECO:0000259" key="11">
    <source>
        <dbReference type="Pfam" id="PF04561"/>
    </source>
</evidence>
<dbReference type="Gene3D" id="2.40.50.100">
    <property type="match status" value="1"/>
</dbReference>
<dbReference type="InterPro" id="IPR037033">
    <property type="entry name" value="DNA-dir_RNAP_su2_hyb_sf"/>
</dbReference>
<dbReference type="RefSeq" id="WP_009020452.1">
    <property type="nucleotide sequence ID" value="NZ_DS999411.1"/>
</dbReference>
<dbReference type="OrthoDB" id="9803954at2"/>
<dbReference type="PANTHER" id="PTHR20856">
    <property type="entry name" value="DNA-DIRECTED RNA POLYMERASE I SUBUNIT 2"/>
    <property type="match status" value="1"/>
</dbReference>
<keyword evidence="3 6" id="KW-0548">Nucleotidyltransferase</keyword>
<dbReference type="Gene3D" id="2.40.270.10">
    <property type="entry name" value="DNA-directed RNA polymerase, subunit 2, domain 6"/>
    <property type="match status" value="1"/>
</dbReference>
<comment type="function">
    <text evidence="6 8">DNA-dependent RNA polymerase catalyzes the transcription of DNA into RNA using the four ribonucleoside triphosphates as substrates.</text>
</comment>
<keyword evidence="2 6" id="KW-0808">Transferase</keyword>
<dbReference type="InterPro" id="IPR007642">
    <property type="entry name" value="RNA_pol_Rpb2_2"/>
</dbReference>
<evidence type="ECO:0000256" key="1">
    <source>
        <dbReference type="ARBA" id="ARBA00022478"/>
    </source>
</evidence>